<dbReference type="AlphaFoldDB" id="A0A4R1R9D4"/>
<proteinExistence type="predicted"/>
<dbReference type="EMBL" id="SLUN01000026">
    <property type="protein sequence ID" value="TCL62323.1"/>
    <property type="molecule type" value="Genomic_DNA"/>
</dbReference>
<evidence type="ECO:0000259" key="1">
    <source>
        <dbReference type="PROSITE" id="PS50910"/>
    </source>
</evidence>
<dbReference type="Gene3D" id="1.20.120.330">
    <property type="entry name" value="Nucleotidyltransferases domain 2"/>
    <property type="match status" value="1"/>
</dbReference>
<dbReference type="PROSITE" id="PS50910">
    <property type="entry name" value="HEPN"/>
    <property type="match status" value="1"/>
</dbReference>
<keyword evidence="3" id="KW-1185">Reference proteome</keyword>
<sequence>MDKKELLVDEWITKAGHDLGMAELAIANKPEYKDLICFHCQQSAEKYLKAYLIRLNMDFKKSHSLIYLLDLLKAQENVPDSIYGTAEILEDYGVEVRYPGNGIELDQEDIHEAYQAALRIKEFVKEKMA</sequence>
<feature type="domain" description="HEPN" evidence="1">
    <location>
        <begin position="14"/>
        <end position="120"/>
    </location>
</feature>
<dbReference type="SMART" id="SM00748">
    <property type="entry name" value="HEPN"/>
    <property type="match status" value="1"/>
</dbReference>
<gene>
    <name evidence="2" type="ORF">EDC14_102667</name>
</gene>
<evidence type="ECO:0000313" key="2">
    <source>
        <dbReference type="EMBL" id="TCL62323.1"/>
    </source>
</evidence>
<dbReference type="Pfam" id="PF05168">
    <property type="entry name" value="HEPN"/>
    <property type="match status" value="1"/>
</dbReference>
<dbReference type="Proteomes" id="UP000295008">
    <property type="component" value="Unassembled WGS sequence"/>
</dbReference>
<dbReference type="RefSeq" id="WP_132015809.1">
    <property type="nucleotide sequence ID" value="NZ_SLUN01000026.1"/>
</dbReference>
<protein>
    <submittedName>
        <fullName evidence="2">HEPN domain-containing protein</fullName>
    </submittedName>
</protein>
<evidence type="ECO:0000313" key="3">
    <source>
        <dbReference type="Proteomes" id="UP000295008"/>
    </source>
</evidence>
<comment type="caution">
    <text evidence="2">The sequence shown here is derived from an EMBL/GenBank/DDBJ whole genome shotgun (WGS) entry which is preliminary data.</text>
</comment>
<accession>A0A4R1R9D4</accession>
<dbReference type="OrthoDB" id="9808176at2"/>
<organism evidence="2 3">
    <name type="scientific">Hydrogenispora ethanolica</name>
    <dbReference type="NCBI Taxonomy" id="1082276"/>
    <lineage>
        <taxon>Bacteria</taxon>
        <taxon>Bacillati</taxon>
        <taxon>Bacillota</taxon>
        <taxon>Hydrogenispora</taxon>
    </lineage>
</organism>
<name>A0A4R1R9D4_HYDET</name>
<dbReference type="InterPro" id="IPR007842">
    <property type="entry name" value="HEPN_dom"/>
</dbReference>
<dbReference type="SUPFAM" id="SSF81593">
    <property type="entry name" value="Nucleotidyltransferase substrate binding subunit/domain"/>
    <property type="match status" value="1"/>
</dbReference>
<reference evidence="2 3" key="1">
    <citation type="submission" date="2019-03" db="EMBL/GenBank/DDBJ databases">
        <title>Genomic Encyclopedia of Type Strains, Phase IV (KMG-IV): sequencing the most valuable type-strain genomes for metagenomic binning, comparative biology and taxonomic classification.</title>
        <authorList>
            <person name="Goeker M."/>
        </authorList>
    </citation>
    <scope>NUCLEOTIDE SEQUENCE [LARGE SCALE GENOMIC DNA]</scope>
    <source>
        <strain evidence="2 3">LX-B</strain>
    </source>
</reference>